<proteinExistence type="predicted"/>
<dbReference type="EMBL" id="BDJL01000035">
    <property type="protein sequence ID" value="GAV25167.1"/>
    <property type="molecule type" value="Genomic_DNA"/>
</dbReference>
<evidence type="ECO:0000313" key="1">
    <source>
        <dbReference type="EMBL" id="GAV25167.1"/>
    </source>
</evidence>
<organism evidence="1 2">
    <name type="scientific">Carboxydothermus islandicus</name>
    <dbReference type="NCBI Taxonomy" id="661089"/>
    <lineage>
        <taxon>Bacteria</taxon>
        <taxon>Bacillati</taxon>
        <taxon>Bacillota</taxon>
        <taxon>Clostridia</taxon>
        <taxon>Thermoanaerobacterales</taxon>
        <taxon>Thermoanaerobacteraceae</taxon>
        <taxon>Carboxydothermus</taxon>
    </lineage>
</organism>
<dbReference type="AlphaFoldDB" id="A0A1L8D233"/>
<dbReference type="InterPro" id="IPR027417">
    <property type="entry name" value="P-loop_NTPase"/>
</dbReference>
<evidence type="ECO:0000313" key="2">
    <source>
        <dbReference type="Proteomes" id="UP000187338"/>
    </source>
</evidence>
<keyword evidence="2" id="KW-1185">Reference proteome</keyword>
<accession>A0A1L8D233</accession>
<reference evidence="2" key="1">
    <citation type="submission" date="2016-12" db="EMBL/GenBank/DDBJ databases">
        <title>Draft Genome Sequences od Carboxydothermus pertinax and islandicus, Hydrogenogenic Carboxydotrophic Bacteria.</title>
        <authorList>
            <person name="Fukuyama Y."/>
            <person name="Ohmae K."/>
            <person name="Yoneda Y."/>
            <person name="Yoshida T."/>
            <person name="Sako Y."/>
        </authorList>
    </citation>
    <scope>NUCLEOTIDE SEQUENCE [LARGE SCALE GENOMIC DNA]</scope>
    <source>
        <strain evidence="2">SET</strain>
    </source>
</reference>
<comment type="caution">
    <text evidence="1">The sequence shown here is derived from an EMBL/GenBank/DDBJ whole genome shotgun (WGS) entry which is preliminary data.</text>
</comment>
<protein>
    <recommendedName>
        <fullName evidence="3">ATP synthase</fullName>
    </recommendedName>
</protein>
<evidence type="ECO:0008006" key="3">
    <source>
        <dbReference type="Google" id="ProtNLM"/>
    </source>
</evidence>
<dbReference type="Proteomes" id="UP000187338">
    <property type="component" value="Unassembled WGS sequence"/>
</dbReference>
<name>A0A1L8D233_9THEO</name>
<sequence>MIKMRIVEAFIGEYASGKSENAVNRALELKNLGRTVNLVDLDTVEPFYTLTPIKKELEALGLKVLAWERNEVLGFGETGVLLKPEIRWALKNPGDVIFDVGYGVHGSRSLNLIEGIWQEPNLKVYAVINASRPMTREVDDIVEHVKSLDRVDGLINNTHLGDETTWEVIYDGEEKVLRAAKILGLPVLWTAVDQKLINGNEEMLQKLKTPVKGLVRYMPKTFW</sequence>
<gene>
    <name evidence="1" type="ORF">ciss_11000</name>
</gene>
<dbReference type="SUPFAM" id="SSF52540">
    <property type="entry name" value="P-loop containing nucleoside triphosphate hydrolases"/>
    <property type="match status" value="1"/>
</dbReference>
<dbReference type="STRING" id="661089.ciss_11000"/>